<evidence type="ECO:0000256" key="2">
    <source>
        <dbReference type="ARBA" id="ARBA00022771"/>
    </source>
</evidence>
<keyword evidence="3" id="KW-0862">Zinc</keyword>
<dbReference type="InterPro" id="IPR002913">
    <property type="entry name" value="START_lipid-bd_dom"/>
</dbReference>
<dbReference type="SUPFAM" id="SSF57903">
    <property type="entry name" value="FYVE/PHD zinc finger"/>
    <property type="match status" value="1"/>
</dbReference>
<proteinExistence type="predicted"/>
<dbReference type="CDD" id="cd00065">
    <property type="entry name" value="FYVE_like_SF"/>
    <property type="match status" value="1"/>
</dbReference>
<keyword evidence="2 4" id="KW-0863">Zinc-finger</keyword>
<dbReference type="VEuPathDB" id="FungiDB:AeMF1_008579"/>
<evidence type="ECO:0000256" key="1">
    <source>
        <dbReference type="ARBA" id="ARBA00022723"/>
    </source>
</evidence>
<dbReference type="SUPFAM" id="SSF55961">
    <property type="entry name" value="Bet v1-like"/>
    <property type="match status" value="1"/>
</dbReference>
<name>A0A6G0W881_9STRA</name>
<evidence type="ECO:0000313" key="7">
    <source>
        <dbReference type="EMBL" id="KAF0723285.1"/>
    </source>
</evidence>
<comment type="caution">
    <text evidence="7">The sequence shown here is derived from an EMBL/GenBank/DDBJ whole genome shotgun (WGS) entry which is preliminary data.</text>
</comment>
<dbReference type="PROSITE" id="PS50178">
    <property type="entry name" value="ZF_FYVE"/>
    <property type="match status" value="1"/>
</dbReference>
<feature type="domain" description="FYVE-type" evidence="5">
    <location>
        <begin position="267"/>
        <end position="321"/>
    </location>
</feature>
<sequence length="411" mass="47086">MPLKAPVPPEYFKCPPLSQAENSRYVDMAEQGIQTLLQKAQLVGGPYEWKLLKDDSELKIYKGHGHGTTKTSVLHCGVMQVVGELEENMEIYRYDTTDQAREYIRRFGRAYVDFVRLYTVLPRHRDRPNDAIHIKWILAKSPLDGLVARRDFVVLESDLELKVGGKRAWVRAVHSIELDAVPDMRKELGCIRGYMYNMGFVAMESDRPGYLDMTYLADMDVRGKVPSWANDFSLEAWIRSMTDIDRFMRENRLSRTPFLRDDELWPLDSSHSCSLCRQKFCPWRVKTNCFKCGEVVCRGCNRLWHVTINGQNRKVRACVTCSLSAGTAVTPAKKTSRSSRPALTPHNWTDILSQISEWTEDKVAVIAEADDVKSIDLSNYGDSGRERSTEDVVVLEIPSMRRLPDKEHPMS</sequence>
<gene>
    <name evidence="7" type="ORF">Ae201684_017768</name>
</gene>
<reference evidence="7 8" key="1">
    <citation type="submission" date="2019-07" db="EMBL/GenBank/DDBJ databases">
        <title>Genomics analysis of Aphanomyces spp. identifies a new class of oomycete effector associated with host adaptation.</title>
        <authorList>
            <person name="Gaulin E."/>
        </authorList>
    </citation>
    <scope>NUCLEOTIDE SEQUENCE [LARGE SCALE GENOMIC DNA]</scope>
    <source>
        <strain evidence="7 8">ATCC 201684</strain>
    </source>
</reference>
<dbReference type="PROSITE" id="PS50848">
    <property type="entry name" value="START"/>
    <property type="match status" value="1"/>
</dbReference>
<dbReference type="EMBL" id="VJMJ01000311">
    <property type="protein sequence ID" value="KAF0723285.1"/>
    <property type="molecule type" value="Genomic_DNA"/>
</dbReference>
<dbReference type="InterPro" id="IPR017455">
    <property type="entry name" value="Znf_FYVE-rel"/>
</dbReference>
<dbReference type="InterPro" id="IPR013083">
    <property type="entry name" value="Znf_RING/FYVE/PHD"/>
</dbReference>
<dbReference type="Pfam" id="PF01363">
    <property type="entry name" value="FYVE"/>
    <property type="match status" value="1"/>
</dbReference>
<dbReference type="GO" id="GO:0008270">
    <property type="term" value="F:zinc ion binding"/>
    <property type="evidence" value="ECO:0007669"/>
    <property type="project" value="UniProtKB-KW"/>
</dbReference>
<evidence type="ECO:0000259" key="5">
    <source>
        <dbReference type="PROSITE" id="PS50178"/>
    </source>
</evidence>
<dbReference type="InterPro" id="IPR023393">
    <property type="entry name" value="START-like_dom_sf"/>
</dbReference>
<protein>
    <recommendedName>
        <fullName evidence="9">FYVE-type domain-containing protein</fullName>
    </recommendedName>
</protein>
<evidence type="ECO:0008006" key="9">
    <source>
        <dbReference type="Google" id="ProtNLM"/>
    </source>
</evidence>
<dbReference type="Proteomes" id="UP000481153">
    <property type="component" value="Unassembled WGS sequence"/>
</dbReference>
<dbReference type="GO" id="GO:0008289">
    <property type="term" value="F:lipid binding"/>
    <property type="evidence" value="ECO:0007669"/>
    <property type="project" value="InterPro"/>
</dbReference>
<dbReference type="Gene3D" id="3.30.40.10">
    <property type="entry name" value="Zinc/RING finger domain, C3HC4 (zinc finger)"/>
    <property type="match status" value="1"/>
</dbReference>
<accession>A0A6G0W881</accession>
<evidence type="ECO:0000256" key="3">
    <source>
        <dbReference type="ARBA" id="ARBA00022833"/>
    </source>
</evidence>
<dbReference type="Gene3D" id="3.30.530.20">
    <property type="match status" value="1"/>
</dbReference>
<dbReference type="InterPro" id="IPR000306">
    <property type="entry name" value="Znf_FYVE"/>
</dbReference>
<keyword evidence="8" id="KW-1185">Reference proteome</keyword>
<dbReference type="InterPro" id="IPR052727">
    <property type="entry name" value="Rab4/Rab5_effector"/>
</dbReference>
<dbReference type="PANTHER" id="PTHR13510">
    <property type="entry name" value="FYVE-FINGER-CONTAINING RAB5 EFFECTOR PROTEIN RABENOSYN-5-RELATED"/>
    <property type="match status" value="1"/>
</dbReference>
<evidence type="ECO:0000256" key="4">
    <source>
        <dbReference type="PROSITE-ProRule" id="PRU00091"/>
    </source>
</evidence>
<keyword evidence="1" id="KW-0479">Metal-binding</keyword>
<organism evidence="7 8">
    <name type="scientific">Aphanomyces euteiches</name>
    <dbReference type="NCBI Taxonomy" id="100861"/>
    <lineage>
        <taxon>Eukaryota</taxon>
        <taxon>Sar</taxon>
        <taxon>Stramenopiles</taxon>
        <taxon>Oomycota</taxon>
        <taxon>Saprolegniomycetes</taxon>
        <taxon>Saprolegniales</taxon>
        <taxon>Verrucalvaceae</taxon>
        <taxon>Aphanomyces</taxon>
    </lineage>
</organism>
<dbReference type="PANTHER" id="PTHR13510:SF44">
    <property type="entry name" value="RABENOSYN-5"/>
    <property type="match status" value="1"/>
</dbReference>
<evidence type="ECO:0000313" key="8">
    <source>
        <dbReference type="Proteomes" id="UP000481153"/>
    </source>
</evidence>
<dbReference type="AlphaFoldDB" id="A0A6G0W881"/>
<dbReference type="InterPro" id="IPR011011">
    <property type="entry name" value="Znf_FYVE_PHD"/>
</dbReference>
<feature type="domain" description="START" evidence="6">
    <location>
        <begin position="146"/>
        <end position="228"/>
    </location>
</feature>
<evidence type="ECO:0000259" key="6">
    <source>
        <dbReference type="PROSITE" id="PS50848"/>
    </source>
</evidence>